<organism evidence="1 2">
    <name type="scientific">Phycomyces blakesleeanus (strain ATCC 8743b / DSM 1359 / FGSC 10004 / NBRC 33097 / NRRL 1555)</name>
    <dbReference type="NCBI Taxonomy" id="763407"/>
    <lineage>
        <taxon>Eukaryota</taxon>
        <taxon>Fungi</taxon>
        <taxon>Fungi incertae sedis</taxon>
        <taxon>Mucoromycota</taxon>
        <taxon>Mucoromycotina</taxon>
        <taxon>Mucoromycetes</taxon>
        <taxon>Mucorales</taxon>
        <taxon>Phycomycetaceae</taxon>
        <taxon>Phycomyces</taxon>
    </lineage>
</organism>
<evidence type="ECO:0000313" key="2">
    <source>
        <dbReference type="Proteomes" id="UP000077315"/>
    </source>
</evidence>
<accession>A0A162Y2U2</accession>
<dbReference type="STRING" id="763407.A0A162Y2U2"/>
<dbReference type="Pfam" id="PF02992">
    <property type="entry name" value="Transposase_21"/>
    <property type="match status" value="1"/>
</dbReference>
<dbReference type="Proteomes" id="UP000077315">
    <property type="component" value="Unassembled WGS sequence"/>
</dbReference>
<dbReference type="AlphaFoldDB" id="A0A162Y2U2"/>
<dbReference type="PANTHER" id="PTHR46579:SF2">
    <property type="entry name" value="C2H2-TYPE DOMAIN-CONTAINING PROTEIN"/>
    <property type="match status" value="1"/>
</dbReference>
<dbReference type="RefSeq" id="XP_018296085.1">
    <property type="nucleotide sequence ID" value="XM_018430694.1"/>
</dbReference>
<reference evidence="2" key="1">
    <citation type="submission" date="2015-06" db="EMBL/GenBank/DDBJ databases">
        <title>Expansion of signal transduction pathways in fungi by whole-genome duplication.</title>
        <authorList>
            <consortium name="DOE Joint Genome Institute"/>
            <person name="Corrochano L.M."/>
            <person name="Kuo A."/>
            <person name="Marcet-Houben M."/>
            <person name="Polaino S."/>
            <person name="Salamov A."/>
            <person name="Villalobos J.M."/>
            <person name="Alvarez M.I."/>
            <person name="Avalos J."/>
            <person name="Benito E.P."/>
            <person name="Benoit I."/>
            <person name="Burger G."/>
            <person name="Camino L.P."/>
            <person name="Canovas D."/>
            <person name="Cerda-Olmedo E."/>
            <person name="Cheng J.-F."/>
            <person name="Dominguez A."/>
            <person name="Elias M."/>
            <person name="Eslava A.P."/>
            <person name="Glaser F."/>
            <person name="Grimwood J."/>
            <person name="Gutierrez G."/>
            <person name="Heitman J."/>
            <person name="Henrissat B."/>
            <person name="Iturriaga E.A."/>
            <person name="Lang B.F."/>
            <person name="Lavin J.L."/>
            <person name="Lee S."/>
            <person name="Li W."/>
            <person name="Lindquist E."/>
            <person name="Lopez-Garcia S."/>
            <person name="Luque E.M."/>
            <person name="Marcos A.T."/>
            <person name="Martin J."/>
            <person name="McCluskey K."/>
            <person name="Medina H.R."/>
            <person name="Miralles-Duran A."/>
            <person name="Miyazaki A."/>
            <person name="Munoz-Torres E."/>
            <person name="Oguiza J.A."/>
            <person name="Ohm R."/>
            <person name="Olmedo M."/>
            <person name="Orejas M."/>
            <person name="Ortiz-Castellanos L."/>
            <person name="Pisabarro A.G."/>
            <person name="Rodriguez-Romero J."/>
            <person name="Ruiz-Herrera J."/>
            <person name="Ruiz-Vazquez R."/>
            <person name="Sanz C."/>
            <person name="Schackwitz W."/>
            <person name="Schmutz J."/>
            <person name="Shahriari M."/>
            <person name="Shelest E."/>
            <person name="Silva-Franco F."/>
            <person name="Soanes D."/>
            <person name="Syed K."/>
            <person name="Tagua V.G."/>
            <person name="Talbot N.J."/>
            <person name="Thon M."/>
            <person name="De vries R.P."/>
            <person name="Wiebenga A."/>
            <person name="Yadav J.S."/>
            <person name="Braun E.L."/>
            <person name="Baker S."/>
            <person name="Garre V."/>
            <person name="Horwitz B."/>
            <person name="Torres-Martinez S."/>
            <person name="Idnurm A."/>
            <person name="Herrera-Estrella A."/>
            <person name="Gabaldon T."/>
            <person name="Grigoriev I.V."/>
        </authorList>
    </citation>
    <scope>NUCLEOTIDE SEQUENCE [LARGE SCALE GENOMIC DNA]</scope>
    <source>
        <strain evidence="2">NRRL 1555(-)</strain>
    </source>
</reference>
<dbReference type="PANTHER" id="PTHR46579">
    <property type="entry name" value="F5/8 TYPE C DOMAIN-CONTAINING PROTEIN-RELATED"/>
    <property type="match status" value="1"/>
</dbReference>
<dbReference type="InterPro" id="IPR004242">
    <property type="entry name" value="Transposase_21"/>
</dbReference>
<proteinExistence type="predicted"/>
<sequence length="248" mass="28341">MDMQNEDIDMEKDFIFDNDNEDNVNSDHNTNLESLVIDSNEIEKETISFDFEQDKTLDVDTESSRTSRVCEFSFQPFDDQTHSSGAIYLSINNLLQSKNLKPENIILVGMMLGPKEAGTDRISYYLEPFITKLIDLYSDVSMTDYRNTQLTVRAALMCVACDIPAARKTSGFTGYMIWCTIIDPMHNLYLETAKQTINIWRDSKLINDKDFLIMQELVNGVVIPSGYARITKKIGDAFSFMKADKLKL</sequence>
<protein>
    <submittedName>
        <fullName evidence="1">Uncharacterized protein</fullName>
    </submittedName>
</protein>
<dbReference type="EMBL" id="KV440974">
    <property type="protein sequence ID" value="OAD78045.1"/>
    <property type="molecule type" value="Genomic_DNA"/>
</dbReference>
<dbReference type="VEuPathDB" id="FungiDB:PHYBLDRAFT_141906"/>
<dbReference type="OrthoDB" id="3039677at2759"/>
<evidence type="ECO:0000313" key="1">
    <source>
        <dbReference type="EMBL" id="OAD78045.1"/>
    </source>
</evidence>
<keyword evidence="2" id="KW-1185">Reference proteome</keyword>
<name>A0A162Y2U2_PHYB8</name>
<dbReference type="InParanoid" id="A0A162Y2U2"/>
<dbReference type="GeneID" id="28991600"/>
<gene>
    <name evidence="1" type="ORF">PHYBLDRAFT_141906</name>
</gene>